<evidence type="ECO:0000313" key="9">
    <source>
        <dbReference type="EMBL" id="CDX13127.1"/>
    </source>
</evidence>
<keyword evidence="7 8" id="KW-0472">Membrane</keyword>
<dbReference type="PANTHER" id="PTHR32196:SF21">
    <property type="entry name" value="ABC TRANSPORTER PERMEASE PROTEIN YPHD-RELATED"/>
    <property type="match status" value="1"/>
</dbReference>
<gene>
    <name evidence="9" type="ORF">MPL3356_140058</name>
</gene>
<feature type="transmembrane region" description="Helical" evidence="8">
    <location>
        <begin position="255"/>
        <end position="274"/>
    </location>
</feature>
<feature type="transmembrane region" description="Helical" evidence="8">
    <location>
        <begin position="281"/>
        <end position="300"/>
    </location>
</feature>
<feature type="transmembrane region" description="Helical" evidence="8">
    <location>
        <begin position="21"/>
        <end position="41"/>
    </location>
</feature>
<keyword evidence="2" id="KW-0813">Transport</keyword>
<evidence type="ECO:0000256" key="3">
    <source>
        <dbReference type="ARBA" id="ARBA00022475"/>
    </source>
</evidence>
<feature type="transmembrane region" description="Helical" evidence="8">
    <location>
        <begin position="80"/>
        <end position="100"/>
    </location>
</feature>
<dbReference type="CDD" id="cd06579">
    <property type="entry name" value="TM_PBP1_transp_AraH_like"/>
    <property type="match status" value="1"/>
</dbReference>
<evidence type="ECO:0000256" key="4">
    <source>
        <dbReference type="ARBA" id="ARBA00022519"/>
    </source>
</evidence>
<evidence type="ECO:0000256" key="2">
    <source>
        <dbReference type="ARBA" id="ARBA00022448"/>
    </source>
</evidence>
<reference evidence="10" key="1">
    <citation type="submission" date="2014-08" db="EMBL/GenBank/DDBJ databases">
        <authorList>
            <person name="Moulin L."/>
        </authorList>
    </citation>
    <scope>NUCLEOTIDE SEQUENCE [LARGE SCALE GENOMIC DNA]</scope>
</reference>
<comment type="subcellular location">
    <subcellularLocation>
        <location evidence="1">Cell membrane</location>
        <topology evidence="1">Multi-pass membrane protein</topology>
    </subcellularLocation>
</comment>
<evidence type="ECO:0000313" key="10">
    <source>
        <dbReference type="Proteomes" id="UP000045285"/>
    </source>
</evidence>
<dbReference type="GO" id="GO:0005886">
    <property type="term" value="C:plasma membrane"/>
    <property type="evidence" value="ECO:0007669"/>
    <property type="project" value="UniProtKB-SubCell"/>
</dbReference>
<dbReference type="PANTHER" id="PTHR32196">
    <property type="entry name" value="ABC TRANSPORTER PERMEASE PROTEIN YPHD-RELATED-RELATED"/>
    <property type="match status" value="1"/>
</dbReference>
<name>A0A090DHF7_MESPL</name>
<evidence type="ECO:0000256" key="5">
    <source>
        <dbReference type="ARBA" id="ARBA00022692"/>
    </source>
</evidence>
<accession>A0A090DHF7</accession>
<evidence type="ECO:0000256" key="1">
    <source>
        <dbReference type="ARBA" id="ARBA00004651"/>
    </source>
</evidence>
<proteinExistence type="predicted"/>
<dbReference type="AlphaFoldDB" id="A0A090DHF7"/>
<feature type="transmembrane region" description="Helical" evidence="8">
    <location>
        <begin position="223"/>
        <end position="243"/>
    </location>
</feature>
<evidence type="ECO:0000256" key="8">
    <source>
        <dbReference type="SAM" id="Phobius"/>
    </source>
</evidence>
<dbReference type="Proteomes" id="UP000045285">
    <property type="component" value="Unassembled WGS sequence"/>
</dbReference>
<organism evidence="9 10">
    <name type="scientific">Mesorhizobium plurifarium</name>
    <dbReference type="NCBI Taxonomy" id="69974"/>
    <lineage>
        <taxon>Bacteria</taxon>
        <taxon>Pseudomonadati</taxon>
        <taxon>Pseudomonadota</taxon>
        <taxon>Alphaproteobacteria</taxon>
        <taxon>Hyphomicrobiales</taxon>
        <taxon>Phyllobacteriaceae</taxon>
        <taxon>Mesorhizobium</taxon>
    </lineage>
</organism>
<dbReference type="EMBL" id="CCMZ01000006">
    <property type="protein sequence ID" value="CDX13127.1"/>
    <property type="molecule type" value="Genomic_DNA"/>
</dbReference>
<feature type="transmembrane region" description="Helical" evidence="8">
    <location>
        <begin position="177"/>
        <end position="196"/>
    </location>
</feature>
<sequence>MSTEVKTQPIAQPSGLSPKEILRAARLPIAIIVVLVLFGLVEPRVLSFGNFRNIALQASYLAIFAMAQTMVLLTRGFDLSLGYTVSLVSVAASMAMVAMGGGDVSILYGVGAAVLIAGAIGLANGLLIAGIGINPLVTTLGMANMVLALASTISGGFPVTGLPKSLTAEFAEGSLLAIPTPIWIAALVFVLLFLTLKATRFGRSLYIIGANPKAAVAAGIRTMPVLVLAYMLCALLAALGALLLTARTGSGEPNLGGNLTLEAIAAAVVGGVRLSGGEGGVGAAVLGALFVTVLSNGMNLVQIDGYLQQICLGVIIIVSLIVNRDEARR</sequence>
<protein>
    <submittedName>
        <fullName evidence="9">Inner-membrane translocator</fullName>
    </submittedName>
</protein>
<feature type="transmembrane region" description="Helical" evidence="8">
    <location>
        <begin position="306"/>
        <end position="323"/>
    </location>
</feature>
<dbReference type="STRING" id="69974.MPLDJ20_150240"/>
<feature type="transmembrane region" description="Helical" evidence="8">
    <location>
        <begin position="136"/>
        <end position="157"/>
    </location>
</feature>
<feature type="transmembrane region" description="Helical" evidence="8">
    <location>
        <begin position="106"/>
        <end position="129"/>
    </location>
</feature>
<keyword evidence="4" id="KW-0997">Cell inner membrane</keyword>
<evidence type="ECO:0000256" key="6">
    <source>
        <dbReference type="ARBA" id="ARBA00022989"/>
    </source>
</evidence>
<keyword evidence="5 8" id="KW-0812">Transmembrane</keyword>
<dbReference type="Pfam" id="PF02653">
    <property type="entry name" value="BPD_transp_2"/>
    <property type="match status" value="1"/>
</dbReference>
<keyword evidence="3" id="KW-1003">Cell membrane</keyword>
<keyword evidence="6 8" id="KW-1133">Transmembrane helix</keyword>
<dbReference type="InterPro" id="IPR001851">
    <property type="entry name" value="ABC_transp_permease"/>
</dbReference>
<feature type="transmembrane region" description="Helical" evidence="8">
    <location>
        <begin position="53"/>
        <end position="73"/>
    </location>
</feature>
<keyword evidence="10" id="KW-1185">Reference proteome</keyword>
<evidence type="ECO:0000256" key="7">
    <source>
        <dbReference type="ARBA" id="ARBA00023136"/>
    </source>
</evidence>
<dbReference type="GO" id="GO:0022857">
    <property type="term" value="F:transmembrane transporter activity"/>
    <property type="evidence" value="ECO:0007669"/>
    <property type="project" value="InterPro"/>
</dbReference>